<evidence type="ECO:0000259" key="5">
    <source>
        <dbReference type="PROSITE" id="PS50931"/>
    </source>
</evidence>
<keyword evidence="2" id="KW-0805">Transcription regulation</keyword>
<dbReference type="Gene3D" id="1.10.10.10">
    <property type="entry name" value="Winged helix-like DNA-binding domain superfamily/Winged helix DNA-binding domain"/>
    <property type="match status" value="1"/>
</dbReference>
<dbReference type="InterPro" id="IPR050950">
    <property type="entry name" value="HTH-type_LysR_regulators"/>
</dbReference>
<dbReference type="SUPFAM" id="SSF53850">
    <property type="entry name" value="Periplasmic binding protein-like II"/>
    <property type="match status" value="1"/>
</dbReference>
<dbReference type="SUPFAM" id="SSF46785">
    <property type="entry name" value="Winged helix' DNA-binding domain"/>
    <property type="match status" value="1"/>
</dbReference>
<protein>
    <submittedName>
        <fullName evidence="6">LysR family transcriptional regulator</fullName>
    </submittedName>
</protein>
<comment type="similarity">
    <text evidence="1">Belongs to the LysR transcriptional regulatory family.</text>
</comment>
<dbReference type="Pfam" id="PF03466">
    <property type="entry name" value="LysR_substrate"/>
    <property type="match status" value="1"/>
</dbReference>
<dbReference type="PROSITE" id="PS50931">
    <property type="entry name" value="HTH_LYSR"/>
    <property type="match status" value="1"/>
</dbReference>
<evidence type="ECO:0000313" key="6">
    <source>
        <dbReference type="EMBL" id="NMQ07824.1"/>
    </source>
</evidence>
<gene>
    <name evidence="6" type="ORF">E4Q08_22580</name>
</gene>
<dbReference type="RefSeq" id="WP_169072061.1">
    <property type="nucleotide sequence ID" value="NZ_JAZKUC010000001.1"/>
</dbReference>
<proteinExistence type="inferred from homology"/>
<evidence type="ECO:0000256" key="4">
    <source>
        <dbReference type="ARBA" id="ARBA00023163"/>
    </source>
</evidence>
<dbReference type="PRINTS" id="PR00039">
    <property type="entry name" value="HTHLYSR"/>
</dbReference>
<dbReference type="InterPro" id="IPR036388">
    <property type="entry name" value="WH-like_DNA-bd_sf"/>
</dbReference>
<dbReference type="InterPro" id="IPR036390">
    <property type="entry name" value="WH_DNA-bd_sf"/>
</dbReference>
<organism evidence="6 7">
    <name type="scientific">Candidatus Accumulibacter contiguus</name>
    <dbReference type="NCBI Taxonomy" id="2954381"/>
    <lineage>
        <taxon>Bacteria</taxon>
        <taxon>Pseudomonadati</taxon>
        <taxon>Pseudomonadota</taxon>
        <taxon>Betaproteobacteria</taxon>
        <taxon>Candidatus Accumulibacter</taxon>
    </lineage>
</organism>
<comment type="caution">
    <text evidence="6">The sequence shown here is derived from an EMBL/GenBank/DDBJ whole genome shotgun (WGS) entry which is preliminary data.</text>
</comment>
<dbReference type="InterPro" id="IPR005119">
    <property type="entry name" value="LysR_subst-bd"/>
</dbReference>
<dbReference type="Pfam" id="PF00126">
    <property type="entry name" value="HTH_1"/>
    <property type="match status" value="1"/>
</dbReference>
<dbReference type="PANTHER" id="PTHR30419">
    <property type="entry name" value="HTH-TYPE TRANSCRIPTIONAL REGULATOR YBHD"/>
    <property type="match status" value="1"/>
</dbReference>
<name>A0ABX1TDT8_9PROT</name>
<sequence>MITPRRLLHLRTLVEHGNFGRAASALSISQPALSKSIQALEGELGVALLERNRGAIILTPFGEIVLERSNQLLTVEEDMRREIDLLAGCGGGSLKVALGPYPSIISGGLAIARLSARYPKLRVTLHVAGWREVAQQVLSRTVDLGIAEIGDLADEGALTTEPVGRHRGYLFCRTDHPLMGRGPASWAQALAFPWVGTRIPARIANHFPGPVDAAGSIDPANGDFVPAVNLDVSMHVPELLASSDALAVGTLKMFDVDLLADRISILPMTGPHFQANYGFLYLKNRSLAPATLAFMSEIRAVEAEVVVPMEATIAEHCARSGQPGSPGG</sequence>
<reference evidence="6" key="1">
    <citation type="submission" date="2019-03" db="EMBL/GenBank/DDBJ databases">
        <title>Metabolic reconstructions from genomes of highly enriched 'Candidatus Accumulibacter' and 'Candidatus Competibacter' bioreactor populations.</title>
        <authorList>
            <person name="Annavajhala M.K."/>
            <person name="Welles L."/>
            <person name="Abbas B."/>
            <person name="Sorokin D."/>
            <person name="Park H."/>
            <person name="Van Loosdrecht M."/>
            <person name="Chandran K."/>
        </authorList>
    </citation>
    <scope>NUCLEOTIDE SEQUENCE</scope>
    <source>
        <strain evidence="6">SBR_L</strain>
    </source>
</reference>
<evidence type="ECO:0000256" key="2">
    <source>
        <dbReference type="ARBA" id="ARBA00023015"/>
    </source>
</evidence>
<dbReference type="InterPro" id="IPR000847">
    <property type="entry name" value="LysR_HTH_N"/>
</dbReference>
<evidence type="ECO:0000256" key="1">
    <source>
        <dbReference type="ARBA" id="ARBA00009437"/>
    </source>
</evidence>
<dbReference type="PANTHER" id="PTHR30419:SF30">
    <property type="entry name" value="LYSR FAMILY TRANSCRIPTIONAL REGULATOR"/>
    <property type="match status" value="1"/>
</dbReference>
<dbReference type="Proteomes" id="UP000886469">
    <property type="component" value="Unassembled WGS sequence"/>
</dbReference>
<feature type="domain" description="HTH lysR-type" evidence="5">
    <location>
        <begin position="2"/>
        <end position="59"/>
    </location>
</feature>
<keyword evidence="4" id="KW-0804">Transcription</keyword>
<dbReference type="EMBL" id="SPMX01000097">
    <property type="protein sequence ID" value="NMQ07824.1"/>
    <property type="molecule type" value="Genomic_DNA"/>
</dbReference>
<accession>A0ABX1TDT8</accession>
<dbReference type="Gene3D" id="3.40.190.290">
    <property type="match status" value="1"/>
</dbReference>
<keyword evidence="7" id="KW-1185">Reference proteome</keyword>
<keyword evidence="3" id="KW-0238">DNA-binding</keyword>
<evidence type="ECO:0000313" key="7">
    <source>
        <dbReference type="Proteomes" id="UP000886469"/>
    </source>
</evidence>
<evidence type="ECO:0000256" key="3">
    <source>
        <dbReference type="ARBA" id="ARBA00023125"/>
    </source>
</evidence>